<feature type="domain" description="BetI-type transcriptional repressor C-terminal" evidence="1">
    <location>
        <begin position="55"/>
        <end position="163"/>
    </location>
</feature>
<keyword evidence="3" id="KW-1185">Reference proteome</keyword>
<evidence type="ECO:0000259" key="1">
    <source>
        <dbReference type="Pfam" id="PF13977"/>
    </source>
</evidence>
<evidence type="ECO:0000313" key="3">
    <source>
        <dbReference type="Proteomes" id="UP001157961"/>
    </source>
</evidence>
<gene>
    <name evidence="2" type="ORF">SAMN06265373_102598</name>
</gene>
<dbReference type="SUPFAM" id="SSF48498">
    <property type="entry name" value="Tetracyclin repressor-like, C-terminal domain"/>
    <property type="match status" value="1"/>
</dbReference>
<dbReference type="Proteomes" id="UP001157961">
    <property type="component" value="Unassembled WGS sequence"/>
</dbReference>
<organism evidence="2 3">
    <name type="scientific">Shimia sagamensis</name>
    <dbReference type="NCBI Taxonomy" id="1566352"/>
    <lineage>
        <taxon>Bacteria</taxon>
        <taxon>Pseudomonadati</taxon>
        <taxon>Pseudomonadota</taxon>
        <taxon>Alphaproteobacteria</taxon>
        <taxon>Rhodobacterales</taxon>
        <taxon>Roseobacteraceae</taxon>
    </lineage>
</organism>
<dbReference type="SUPFAM" id="SSF46689">
    <property type="entry name" value="Homeodomain-like"/>
    <property type="match status" value="1"/>
</dbReference>
<sequence>MASVARLAGLSAGLANFHFRSKDALLEETLRCLAIEHREQWLTRLQAPDLDAPAKIVAVIDAQFHTSICNRKKLAVWFAFFGEAAYRKSYRRITTSIDAERLDVLADLFDEIIQDEESALDPKGVARTLESLFDGFWLNMLMYPDQFSREMAKAQIFDYLHTSFPRHFAPLS</sequence>
<protein>
    <submittedName>
        <fullName evidence="2">Transcriptional regulator, TetR family</fullName>
    </submittedName>
</protein>
<evidence type="ECO:0000313" key="2">
    <source>
        <dbReference type="EMBL" id="SMP13832.1"/>
    </source>
</evidence>
<proteinExistence type="predicted"/>
<accession>A0ABY1NNX2</accession>
<comment type="caution">
    <text evidence="2">The sequence shown here is derived from an EMBL/GenBank/DDBJ whole genome shotgun (WGS) entry which is preliminary data.</text>
</comment>
<dbReference type="EMBL" id="FXTY01000002">
    <property type="protein sequence ID" value="SMP13832.1"/>
    <property type="molecule type" value="Genomic_DNA"/>
</dbReference>
<dbReference type="InterPro" id="IPR009057">
    <property type="entry name" value="Homeodomain-like_sf"/>
</dbReference>
<dbReference type="InterPro" id="IPR036271">
    <property type="entry name" value="Tet_transcr_reg_TetR-rel_C_sf"/>
</dbReference>
<dbReference type="Gene3D" id="1.10.357.10">
    <property type="entry name" value="Tetracycline Repressor, domain 2"/>
    <property type="match status" value="1"/>
</dbReference>
<reference evidence="2 3" key="1">
    <citation type="submission" date="2017-05" db="EMBL/GenBank/DDBJ databases">
        <authorList>
            <person name="Varghese N."/>
            <person name="Submissions S."/>
        </authorList>
    </citation>
    <scope>NUCLEOTIDE SEQUENCE [LARGE SCALE GENOMIC DNA]</scope>
    <source>
        <strain evidence="2 3">DSM 29734</strain>
    </source>
</reference>
<dbReference type="Pfam" id="PF13977">
    <property type="entry name" value="TetR_C_6"/>
    <property type="match status" value="1"/>
</dbReference>
<name>A0ABY1NNX2_9RHOB</name>
<dbReference type="InterPro" id="IPR039538">
    <property type="entry name" value="BetI_C"/>
</dbReference>